<dbReference type="GO" id="GO:0033356">
    <property type="term" value="P:UDP-L-arabinose metabolic process"/>
    <property type="evidence" value="ECO:0007669"/>
    <property type="project" value="TreeGrafter"/>
</dbReference>
<dbReference type="AlphaFoldDB" id="A0A0G0WM57"/>
<dbReference type="PANTHER" id="PTHR31682">
    <property type="entry name" value="UDP-ARABINOSE MUTASE"/>
    <property type="match status" value="1"/>
</dbReference>
<dbReference type="GO" id="GO:0005829">
    <property type="term" value="C:cytosol"/>
    <property type="evidence" value="ECO:0007669"/>
    <property type="project" value="TreeGrafter"/>
</dbReference>
<proteinExistence type="predicted"/>
<dbReference type="EMBL" id="LCBN01000015">
    <property type="protein sequence ID" value="KKS13844.1"/>
    <property type="molecule type" value="Genomic_DNA"/>
</dbReference>
<dbReference type="InterPro" id="IPR037595">
    <property type="entry name" value="RGP_fam"/>
</dbReference>
<keyword evidence="2" id="KW-0333">Golgi apparatus</keyword>
<dbReference type="Proteomes" id="UP000034753">
    <property type="component" value="Unassembled WGS sequence"/>
</dbReference>
<protein>
    <submittedName>
        <fullName evidence="3">UDP-arabinopyranose mutase 3</fullName>
    </submittedName>
</protein>
<accession>A0A0G0WM57</accession>
<organism evidence="3 4">
    <name type="scientific">Candidatus Daviesbacteria bacterium GW2011_GWB1_41_5</name>
    <dbReference type="NCBI Taxonomy" id="1618429"/>
    <lineage>
        <taxon>Bacteria</taxon>
        <taxon>Candidatus Daviesiibacteriota</taxon>
    </lineage>
</organism>
<name>A0A0G0WM57_9BACT</name>
<reference evidence="3 4" key="1">
    <citation type="journal article" date="2015" name="Nature">
        <title>rRNA introns, odd ribosomes, and small enigmatic genomes across a large radiation of phyla.</title>
        <authorList>
            <person name="Brown C.T."/>
            <person name="Hug L.A."/>
            <person name="Thomas B.C."/>
            <person name="Sharon I."/>
            <person name="Castelle C.J."/>
            <person name="Singh A."/>
            <person name="Wilkins M.J."/>
            <person name="Williams K.H."/>
            <person name="Banfield J.F."/>
        </authorList>
    </citation>
    <scope>NUCLEOTIDE SEQUENCE [LARGE SCALE GENOMIC DNA]</scope>
</reference>
<comment type="subcellular location">
    <subcellularLocation>
        <location evidence="1">Golgi apparatus</location>
    </subcellularLocation>
</comment>
<dbReference type="GO" id="GO:0052691">
    <property type="term" value="F:UDP-arabinopyranose mutase activity"/>
    <property type="evidence" value="ECO:0007669"/>
    <property type="project" value="TreeGrafter"/>
</dbReference>
<evidence type="ECO:0000313" key="4">
    <source>
        <dbReference type="Proteomes" id="UP000034753"/>
    </source>
</evidence>
<evidence type="ECO:0000256" key="2">
    <source>
        <dbReference type="ARBA" id="ARBA00023034"/>
    </source>
</evidence>
<gene>
    <name evidence="3" type="ORF">UU67_C0015G0016</name>
</gene>
<evidence type="ECO:0000256" key="1">
    <source>
        <dbReference type="ARBA" id="ARBA00004555"/>
    </source>
</evidence>
<evidence type="ECO:0000313" key="3">
    <source>
        <dbReference type="EMBL" id="KKS13844.1"/>
    </source>
</evidence>
<comment type="caution">
    <text evidence="3">The sequence shown here is derived from an EMBL/GenBank/DDBJ whole genome shotgun (WGS) entry which is preliminary data.</text>
</comment>
<sequence>MKSGIAIVLPSSRENLYKNVFLPKWKGLFEKHEAFVLTIRDGEDPKKTTLQINNKERVSIGNILGKNSDLVCNRYAGVRSLGIAYVGLNMPEIEYIVCLDDDVSPVGDPIQDHIDALSMRTPISWMPIGNAYTRGFPYDVRQEAEVVLSHGVWEGIVDFDAPTQLVNGSKEMEFYKMTIPKGVLAPISYMNTAFKRKLIPYIFMCPQIRGELERCDDIWCSIEAKRVIDRKGWAMVTGYSRVLHERASDVFSSLVKESKFIQLNEGYWKGEQKDPYFKMYHERRKRWENLAWR</sequence>
<dbReference type="PANTHER" id="PTHR31682:SF44">
    <property type="entry name" value="UDP-ARABINOPYRANOSE MUTASE 3"/>
    <property type="match status" value="1"/>
</dbReference>
<dbReference type="Pfam" id="PF03214">
    <property type="entry name" value="RGP"/>
    <property type="match status" value="1"/>
</dbReference>